<evidence type="ECO:0000256" key="3">
    <source>
        <dbReference type="ARBA" id="ARBA00023163"/>
    </source>
</evidence>
<evidence type="ECO:0000259" key="4">
    <source>
        <dbReference type="PROSITE" id="PS50949"/>
    </source>
</evidence>
<accession>A0ABV7WB90</accession>
<organism evidence="5 6">
    <name type="scientific">Aquipuribacter hungaricus</name>
    <dbReference type="NCBI Taxonomy" id="545624"/>
    <lineage>
        <taxon>Bacteria</taxon>
        <taxon>Bacillati</taxon>
        <taxon>Actinomycetota</taxon>
        <taxon>Actinomycetes</taxon>
        <taxon>Micrococcales</taxon>
        <taxon>Intrasporangiaceae</taxon>
        <taxon>Aquipuribacter</taxon>
    </lineage>
</organism>
<proteinExistence type="predicted"/>
<evidence type="ECO:0000256" key="1">
    <source>
        <dbReference type="ARBA" id="ARBA00023015"/>
    </source>
</evidence>
<dbReference type="InterPro" id="IPR000524">
    <property type="entry name" value="Tscrpt_reg_HTH_GntR"/>
</dbReference>
<dbReference type="SUPFAM" id="SSF46785">
    <property type="entry name" value="Winged helix' DNA-binding domain"/>
    <property type="match status" value="1"/>
</dbReference>
<reference evidence="6" key="1">
    <citation type="journal article" date="2019" name="Int. J. Syst. Evol. Microbiol.">
        <title>The Global Catalogue of Microorganisms (GCM) 10K type strain sequencing project: providing services to taxonomists for standard genome sequencing and annotation.</title>
        <authorList>
            <consortium name="The Broad Institute Genomics Platform"/>
            <consortium name="The Broad Institute Genome Sequencing Center for Infectious Disease"/>
            <person name="Wu L."/>
            <person name="Ma J."/>
        </authorList>
    </citation>
    <scope>NUCLEOTIDE SEQUENCE [LARGE SCALE GENOMIC DNA]</scope>
    <source>
        <strain evidence="6">NCAIM B.02333</strain>
    </source>
</reference>
<dbReference type="InterPro" id="IPR050679">
    <property type="entry name" value="Bact_HTH_transcr_reg"/>
</dbReference>
<dbReference type="SUPFAM" id="SSF64288">
    <property type="entry name" value="Chorismate lyase-like"/>
    <property type="match status" value="1"/>
</dbReference>
<dbReference type="SMART" id="SM00866">
    <property type="entry name" value="UTRA"/>
    <property type="match status" value="1"/>
</dbReference>
<dbReference type="InterPro" id="IPR036390">
    <property type="entry name" value="WH_DNA-bd_sf"/>
</dbReference>
<keyword evidence="1" id="KW-0805">Transcription regulation</keyword>
<evidence type="ECO:0000256" key="2">
    <source>
        <dbReference type="ARBA" id="ARBA00023125"/>
    </source>
</evidence>
<comment type="caution">
    <text evidence="5">The sequence shown here is derived from an EMBL/GenBank/DDBJ whole genome shotgun (WGS) entry which is preliminary data.</text>
</comment>
<dbReference type="RefSeq" id="WP_376983552.1">
    <property type="nucleotide sequence ID" value="NZ_JBHRWW010000001.1"/>
</dbReference>
<keyword evidence="2" id="KW-0238">DNA-binding</keyword>
<dbReference type="InterPro" id="IPR036388">
    <property type="entry name" value="WH-like_DNA-bd_sf"/>
</dbReference>
<dbReference type="PRINTS" id="PR00035">
    <property type="entry name" value="HTHGNTR"/>
</dbReference>
<sequence length="261" mass="28172">MAEVVVALRAVDASAPEPGFLQIARQLRHEIRSGAYPPGSKLPSETELTRAFGVARMTVRGGIAELRSEGLIVSEQGKGVFVRPRPPVRRLASDRFARRHRDAGQAAFLAEASQVGATPAVDQVQVTSGRPPDSVAGLLGGVTDVVVRSRRYLLDGQPVETAVSYIPKAIAAGTKIADDDTGPGGIYARLEELGHRLDHFVEEVAARMPTQEERFRLQLPAGVPVVTVLRTAYDVHDVPVEVCDTVKSSQSYILEYRVDAT</sequence>
<dbReference type="PANTHER" id="PTHR44846:SF17">
    <property type="entry name" value="GNTR-FAMILY TRANSCRIPTIONAL REGULATOR"/>
    <property type="match status" value="1"/>
</dbReference>
<dbReference type="Gene3D" id="1.10.10.10">
    <property type="entry name" value="Winged helix-like DNA-binding domain superfamily/Winged helix DNA-binding domain"/>
    <property type="match status" value="1"/>
</dbReference>
<dbReference type="InterPro" id="IPR028978">
    <property type="entry name" value="Chorismate_lyase_/UTRA_dom_sf"/>
</dbReference>
<dbReference type="CDD" id="cd07377">
    <property type="entry name" value="WHTH_GntR"/>
    <property type="match status" value="1"/>
</dbReference>
<dbReference type="PROSITE" id="PS50949">
    <property type="entry name" value="HTH_GNTR"/>
    <property type="match status" value="1"/>
</dbReference>
<dbReference type="Gene3D" id="3.40.1410.10">
    <property type="entry name" value="Chorismate lyase-like"/>
    <property type="match status" value="1"/>
</dbReference>
<dbReference type="Pfam" id="PF07702">
    <property type="entry name" value="UTRA"/>
    <property type="match status" value="1"/>
</dbReference>
<dbReference type="EMBL" id="JBHRWW010000001">
    <property type="protein sequence ID" value="MFC3687086.1"/>
    <property type="molecule type" value="Genomic_DNA"/>
</dbReference>
<keyword evidence="6" id="KW-1185">Reference proteome</keyword>
<feature type="domain" description="HTH gntR-type" evidence="4">
    <location>
        <begin position="17"/>
        <end position="85"/>
    </location>
</feature>
<name>A0ABV7WB90_9MICO</name>
<evidence type="ECO:0000313" key="5">
    <source>
        <dbReference type="EMBL" id="MFC3687086.1"/>
    </source>
</evidence>
<gene>
    <name evidence="5" type="ORF">ACFOLH_01880</name>
</gene>
<dbReference type="Pfam" id="PF00392">
    <property type="entry name" value="GntR"/>
    <property type="match status" value="1"/>
</dbReference>
<protein>
    <submittedName>
        <fullName evidence="5">GntR family transcriptional regulator</fullName>
    </submittedName>
</protein>
<dbReference type="InterPro" id="IPR011663">
    <property type="entry name" value="UTRA"/>
</dbReference>
<dbReference type="PANTHER" id="PTHR44846">
    <property type="entry name" value="MANNOSYL-D-GLYCERATE TRANSPORT/METABOLISM SYSTEM REPRESSOR MNGR-RELATED"/>
    <property type="match status" value="1"/>
</dbReference>
<keyword evidence="3" id="KW-0804">Transcription</keyword>
<evidence type="ECO:0000313" key="6">
    <source>
        <dbReference type="Proteomes" id="UP001595685"/>
    </source>
</evidence>
<dbReference type="Proteomes" id="UP001595685">
    <property type="component" value="Unassembled WGS sequence"/>
</dbReference>
<dbReference type="SMART" id="SM00345">
    <property type="entry name" value="HTH_GNTR"/>
    <property type="match status" value="1"/>
</dbReference>